<feature type="domain" description="RRM" evidence="3">
    <location>
        <begin position="379"/>
        <end position="457"/>
    </location>
</feature>
<keyword evidence="1 2" id="KW-0694">RNA-binding</keyword>
<dbReference type="EMBL" id="JAGKQM010000009">
    <property type="protein sequence ID" value="KAH0911906.1"/>
    <property type="molecule type" value="Genomic_DNA"/>
</dbReference>
<sequence length="558" mass="61205">MKEHNTSLVLASPSDTMATFLTPLVSIKPTVFSFPSQSVTSPHRQTNVLSLKPFPSPAGAQSSRVRFIPHAVETEEKPASDPNAESSRRVYIGNIPRTVDNEQLSKLVEEHGAAENVQVMYDKYSGRSRRFGFATMKSVEDANAVIDKLNGTTIEGREVKVNITEKPIASSSSPDLSLLQSEDSAFVDSPYKVYVGNLAKTVTKQMLENLFSEKGKVVSAKVSRVPGTSKSSGFGFVTFSTEEDVEAAILALNNSLLEGQKIRVNKAYMGRQCFVDINSLNFLFMYQVFTRYRVEIFVYGNGDNTTIGREVSELMDNYGARIFSFPSQSVTSPHRQTNVLSLKPFPSPAGAQSSRVRFIPHAVETEEKPASDPNAESSRRVYIGNIPRTVDNEQLSKLVEEHGAAENVQVMYDKYSGRSRRFGFATMKSVEDANAVIDKLNGTTIEGREVKVNITEKPIASSSSPDLSLLQSEDSAFVDSPYKVYVGNLAKTVTKQMLENLFSEKGKVVSAKVSRVPGTSKSSGFGFVTFSTQEDVEAAILALNNSLLEGQKIRVNKA</sequence>
<dbReference type="InterPro" id="IPR012677">
    <property type="entry name" value="Nucleotide-bd_a/b_plait_sf"/>
</dbReference>
<dbReference type="Proteomes" id="UP000824890">
    <property type="component" value="Unassembled WGS sequence"/>
</dbReference>
<protein>
    <recommendedName>
        <fullName evidence="3">RRM domain-containing protein</fullName>
    </recommendedName>
</protein>
<dbReference type="InterPro" id="IPR050502">
    <property type="entry name" value="Euk_RNA-bind_prot"/>
</dbReference>
<feature type="domain" description="RRM" evidence="3">
    <location>
        <begin position="88"/>
        <end position="166"/>
    </location>
</feature>
<dbReference type="SUPFAM" id="SSF54928">
    <property type="entry name" value="RNA-binding domain, RBD"/>
    <property type="match status" value="4"/>
</dbReference>
<evidence type="ECO:0000313" key="4">
    <source>
        <dbReference type="EMBL" id="KAH0911906.1"/>
    </source>
</evidence>
<dbReference type="CDD" id="cd21610">
    <property type="entry name" value="RRM2_PSRP2"/>
    <property type="match status" value="2"/>
</dbReference>
<proteinExistence type="predicted"/>
<organism evidence="4 5">
    <name type="scientific">Brassica napus</name>
    <name type="common">Rape</name>
    <dbReference type="NCBI Taxonomy" id="3708"/>
    <lineage>
        <taxon>Eukaryota</taxon>
        <taxon>Viridiplantae</taxon>
        <taxon>Streptophyta</taxon>
        <taxon>Embryophyta</taxon>
        <taxon>Tracheophyta</taxon>
        <taxon>Spermatophyta</taxon>
        <taxon>Magnoliopsida</taxon>
        <taxon>eudicotyledons</taxon>
        <taxon>Gunneridae</taxon>
        <taxon>Pentapetalae</taxon>
        <taxon>rosids</taxon>
        <taxon>malvids</taxon>
        <taxon>Brassicales</taxon>
        <taxon>Brassicaceae</taxon>
        <taxon>Brassiceae</taxon>
        <taxon>Brassica</taxon>
    </lineage>
</organism>
<accession>A0ABQ8C4D6</accession>
<keyword evidence="5" id="KW-1185">Reference proteome</keyword>
<dbReference type="PANTHER" id="PTHR48025">
    <property type="entry name" value="OS02G0815200 PROTEIN"/>
    <property type="match status" value="1"/>
</dbReference>
<dbReference type="Gene3D" id="3.30.70.330">
    <property type="match status" value="4"/>
</dbReference>
<dbReference type="Pfam" id="PF00076">
    <property type="entry name" value="RRM_1"/>
    <property type="match status" value="4"/>
</dbReference>
<evidence type="ECO:0000259" key="3">
    <source>
        <dbReference type="PROSITE" id="PS50102"/>
    </source>
</evidence>
<feature type="domain" description="RRM" evidence="3">
    <location>
        <begin position="191"/>
        <end position="269"/>
    </location>
</feature>
<evidence type="ECO:0000313" key="5">
    <source>
        <dbReference type="Proteomes" id="UP000824890"/>
    </source>
</evidence>
<reference evidence="4 5" key="1">
    <citation type="submission" date="2021-05" db="EMBL/GenBank/DDBJ databases">
        <title>Genome Assembly of Synthetic Allotetraploid Brassica napus Reveals Homoeologous Exchanges between Subgenomes.</title>
        <authorList>
            <person name="Davis J.T."/>
        </authorList>
    </citation>
    <scope>NUCLEOTIDE SEQUENCE [LARGE SCALE GENOMIC DNA]</scope>
    <source>
        <strain evidence="5">cv. Da-Ae</strain>
        <tissue evidence="4">Seedling</tissue>
    </source>
</reference>
<dbReference type="PROSITE" id="PS50102">
    <property type="entry name" value="RRM"/>
    <property type="match status" value="4"/>
</dbReference>
<comment type="caution">
    <text evidence="4">The sequence shown here is derived from an EMBL/GenBank/DDBJ whole genome shotgun (WGS) entry which is preliminary data.</text>
</comment>
<evidence type="ECO:0000256" key="1">
    <source>
        <dbReference type="ARBA" id="ARBA00022884"/>
    </source>
</evidence>
<dbReference type="InterPro" id="IPR000504">
    <property type="entry name" value="RRM_dom"/>
</dbReference>
<dbReference type="InterPro" id="IPR035979">
    <property type="entry name" value="RBD_domain_sf"/>
</dbReference>
<dbReference type="SMART" id="SM00360">
    <property type="entry name" value="RRM"/>
    <property type="match status" value="4"/>
</dbReference>
<gene>
    <name evidence="4" type="ORF">HID58_035227</name>
</gene>
<dbReference type="PANTHER" id="PTHR48025:SF4">
    <property type="entry name" value="SMALL RIBOSOMAL SUBUNIT PROTEIN CS22"/>
    <property type="match status" value="1"/>
</dbReference>
<dbReference type="CDD" id="cd21609">
    <property type="entry name" value="RRM1_PSRP2_like"/>
    <property type="match status" value="2"/>
</dbReference>
<name>A0ABQ8C4D6_BRANA</name>
<evidence type="ECO:0000256" key="2">
    <source>
        <dbReference type="PROSITE-ProRule" id="PRU00176"/>
    </source>
</evidence>
<feature type="domain" description="RRM" evidence="3">
    <location>
        <begin position="482"/>
        <end position="558"/>
    </location>
</feature>